<evidence type="ECO:0000313" key="1">
    <source>
        <dbReference type="EMBL" id="NYE81273.1"/>
    </source>
</evidence>
<dbReference type="InterPro" id="IPR010323">
    <property type="entry name" value="DUF924"/>
</dbReference>
<dbReference type="InterPro" id="IPR011990">
    <property type="entry name" value="TPR-like_helical_dom_sf"/>
</dbReference>
<gene>
    <name evidence="1" type="ORF">FHW18_000544</name>
</gene>
<dbReference type="Gene3D" id="1.25.40.10">
    <property type="entry name" value="Tetratricopeptide repeat domain"/>
    <property type="match status" value="1"/>
</dbReference>
<dbReference type="Pfam" id="PF06041">
    <property type="entry name" value="DUF924"/>
    <property type="match status" value="1"/>
</dbReference>
<dbReference type="Gene3D" id="1.20.58.320">
    <property type="entry name" value="TPR-like"/>
    <property type="match status" value="1"/>
</dbReference>
<dbReference type="RefSeq" id="WP_218863104.1">
    <property type="nucleotide sequence ID" value="NZ_JACBYR010000001.1"/>
</dbReference>
<organism evidence="1 2">
    <name type="scientific">Pigmentiphaga litoralis</name>
    <dbReference type="NCBI Taxonomy" id="516702"/>
    <lineage>
        <taxon>Bacteria</taxon>
        <taxon>Pseudomonadati</taxon>
        <taxon>Pseudomonadota</taxon>
        <taxon>Betaproteobacteria</taxon>
        <taxon>Burkholderiales</taxon>
        <taxon>Alcaligenaceae</taxon>
        <taxon>Pigmentiphaga</taxon>
    </lineage>
</organism>
<dbReference type="SUPFAM" id="SSF48452">
    <property type="entry name" value="TPR-like"/>
    <property type="match status" value="1"/>
</dbReference>
<comment type="caution">
    <text evidence="1">The sequence shown here is derived from an EMBL/GenBank/DDBJ whole genome shotgun (WGS) entry which is preliminary data.</text>
</comment>
<reference evidence="1 2" key="1">
    <citation type="submission" date="2020-07" db="EMBL/GenBank/DDBJ databases">
        <title>Genomic Encyclopedia of Type Strains, Phase IV (KMG-V): Genome sequencing to study the core and pangenomes of soil and plant-associated prokaryotes.</title>
        <authorList>
            <person name="Whitman W."/>
        </authorList>
    </citation>
    <scope>NUCLEOTIDE SEQUENCE [LARGE SCALE GENOMIC DNA]</scope>
    <source>
        <strain evidence="1 2">SAS40</strain>
    </source>
</reference>
<protein>
    <submittedName>
        <fullName evidence="1">Uncharacterized protein (DUF924 family)</fullName>
    </submittedName>
</protein>
<dbReference type="Proteomes" id="UP000542125">
    <property type="component" value="Unassembled WGS sequence"/>
</dbReference>
<dbReference type="EMBL" id="JACBYR010000001">
    <property type="protein sequence ID" value="NYE81273.1"/>
    <property type="molecule type" value="Genomic_DNA"/>
</dbReference>
<evidence type="ECO:0000313" key="2">
    <source>
        <dbReference type="Proteomes" id="UP000542125"/>
    </source>
</evidence>
<name>A0A7Y9IQS8_9BURK</name>
<proteinExistence type="predicted"/>
<sequence>MAMHPWQSVIDFWFLPKDDPGYLKPRHVWFQKNPALDAQMRARFERSVQRAIAGDLDTWTAELEGELALIVLLDQFTRNIWRDTPAAFSGDAKALTHALGLIDSGQYLRLPHVQREFVYLPLMHSENIDIQERAVALYTTLAQEHPASQNSLDFAIRHRDIIARFGRFPHRNAVLARGSTSQEQAFLKQPGSGF</sequence>
<keyword evidence="2" id="KW-1185">Reference proteome</keyword>
<dbReference type="AlphaFoldDB" id="A0A7Y9IQS8"/>
<accession>A0A7Y9IQS8</accession>